<evidence type="ECO:0000256" key="1">
    <source>
        <dbReference type="ARBA" id="ARBA00004141"/>
    </source>
</evidence>
<dbReference type="GO" id="GO:0022857">
    <property type="term" value="F:transmembrane transporter activity"/>
    <property type="evidence" value="ECO:0007669"/>
    <property type="project" value="InterPro"/>
</dbReference>
<feature type="transmembrane region" description="Helical" evidence="7">
    <location>
        <begin position="391"/>
        <end position="415"/>
    </location>
</feature>
<keyword evidence="3" id="KW-0813">Transport</keyword>
<evidence type="ECO:0000256" key="7">
    <source>
        <dbReference type="SAM" id="Phobius"/>
    </source>
</evidence>
<feature type="transmembrane region" description="Helical" evidence="7">
    <location>
        <begin position="261"/>
        <end position="280"/>
    </location>
</feature>
<feature type="transmembrane region" description="Helical" evidence="7">
    <location>
        <begin position="181"/>
        <end position="200"/>
    </location>
</feature>
<name>A0AAN0RFJ6_9PROT</name>
<feature type="transmembrane region" description="Helical" evidence="7">
    <location>
        <begin position="206"/>
        <end position="225"/>
    </location>
</feature>
<evidence type="ECO:0000313" key="9">
    <source>
        <dbReference type="Proteomes" id="UP000019438"/>
    </source>
</evidence>
<feature type="transmembrane region" description="Helical" evidence="7">
    <location>
        <begin position="421"/>
        <end position="440"/>
    </location>
</feature>
<evidence type="ECO:0000256" key="4">
    <source>
        <dbReference type="ARBA" id="ARBA00022692"/>
    </source>
</evidence>
<dbReference type="PANTHER" id="PTHR12778">
    <property type="entry name" value="SOLUTE CARRIER FAMILY 33 ACETYL-COA TRANSPORTER -RELATED"/>
    <property type="match status" value="1"/>
</dbReference>
<evidence type="ECO:0000256" key="2">
    <source>
        <dbReference type="ARBA" id="ARBA00008335"/>
    </source>
</evidence>
<protein>
    <submittedName>
        <fullName evidence="8">AmpG protein</fullName>
    </submittedName>
</protein>
<organism evidence="8 9">
    <name type="scientific">Granulibacter bethesdensis</name>
    <dbReference type="NCBI Taxonomy" id="364410"/>
    <lineage>
        <taxon>Bacteria</taxon>
        <taxon>Pseudomonadati</taxon>
        <taxon>Pseudomonadota</taxon>
        <taxon>Alphaproteobacteria</taxon>
        <taxon>Acetobacterales</taxon>
        <taxon>Acetobacteraceae</taxon>
        <taxon>Granulibacter</taxon>
    </lineage>
</organism>
<dbReference type="RefSeq" id="WP_025287424.1">
    <property type="nucleotide sequence ID" value="NZ_CP003181.2"/>
</dbReference>
<feature type="transmembrane region" description="Helical" evidence="7">
    <location>
        <begin position="355"/>
        <end position="379"/>
    </location>
</feature>
<dbReference type="Proteomes" id="UP000019438">
    <property type="component" value="Chromosome"/>
</dbReference>
<proteinExistence type="inferred from homology"/>
<dbReference type="KEGG" id="gbc:GbCGDNIH3_7231"/>
<evidence type="ECO:0000256" key="5">
    <source>
        <dbReference type="ARBA" id="ARBA00022989"/>
    </source>
</evidence>
<dbReference type="PANTHER" id="PTHR12778:SF10">
    <property type="entry name" value="MAJOR FACILITATOR SUPERFAMILY DOMAIN-CONTAINING PROTEIN 3"/>
    <property type="match status" value="1"/>
</dbReference>
<evidence type="ECO:0000313" key="8">
    <source>
        <dbReference type="EMBL" id="AHJ64014.1"/>
    </source>
</evidence>
<feature type="transmembrane region" description="Helical" evidence="7">
    <location>
        <begin position="72"/>
        <end position="93"/>
    </location>
</feature>
<keyword evidence="4 7" id="KW-0812">Transmembrane</keyword>
<feature type="transmembrane region" description="Helical" evidence="7">
    <location>
        <begin position="300"/>
        <end position="319"/>
    </location>
</feature>
<sequence>MVPRLAVFFQAGHDAGMTGLPPPDDAAGAPGAATISVTDRRLWLIGLYGLASGLPFPLCHFTLGQWMSDSGLSLQAIGLSSLITLAYSLKFLWSPVADYVRPPGPLRRLGRRRGWLLFVQAVLTTSILAMAMTDPHATPFLTIGLAASMAFFSASQDIVIDAWRIETFGRRGQGPALAGYVWGYRMALLIGNAGVIGLASLAGWHVALLAVGALSALGMVVTLLATEPAIPSIPETVTLETGWQRRLHAMKAPLADMLRKPYSIAALCFVTLFHLGEALAGKMLPPYYRAMGYQKADVAFANTPSLFAGLAGVAAGGWLQQRMGTMRALVLTGCIQTLAILIYLALGYAQGSRMALVGTVAVEAFVGGLASASFLSYLSGLCTPRHSATQYALLSSLSALPLNTVAGASGFLAVWLGWHGFYAACTLSALPAMAIMIWLATRPDGGDQAEEAVCHSRQPSALSEQAGHSPHP</sequence>
<dbReference type="Pfam" id="PF07690">
    <property type="entry name" value="MFS_1"/>
    <property type="match status" value="1"/>
</dbReference>
<dbReference type="Gene3D" id="1.20.1250.20">
    <property type="entry name" value="MFS general substrate transporter like domains"/>
    <property type="match status" value="1"/>
</dbReference>
<gene>
    <name evidence="8" type="ORF">GbCGDNIH3_7231</name>
</gene>
<dbReference type="InterPro" id="IPR004752">
    <property type="entry name" value="AmpG_permease/AT-1"/>
</dbReference>
<dbReference type="InterPro" id="IPR011701">
    <property type="entry name" value="MFS"/>
</dbReference>
<evidence type="ECO:0000256" key="3">
    <source>
        <dbReference type="ARBA" id="ARBA00022448"/>
    </source>
</evidence>
<dbReference type="NCBIfam" id="TIGR00901">
    <property type="entry name" value="2A0125"/>
    <property type="match status" value="1"/>
</dbReference>
<feature type="transmembrane region" description="Helical" evidence="7">
    <location>
        <begin position="328"/>
        <end position="349"/>
    </location>
</feature>
<accession>A0AAN0RFJ6</accession>
<dbReference type="InterPro" id="IPR036259">
    <property type="entry name" value="MFS_trans_sf"/>
</dbReference>
<keyword evidence="6 7" id="KW-0472">Membrane</keyword>
<comment type="subcellular location">
    <subcellularLocation>
        <location evidence="1">Membrane</location>
        <topology evidence="1">Multi-pass membrane protein</topology>
    </subcellularLocation>
</comment>
<keyword evidence="5 7" id="KW-1133">Transmembrane helix</keyword>
<dbReference type="AlphaFoldDB" id="A0AAN0RFJ6"/>
<reference evidence="9" key="1">
    <citation type="submission" date="2012-06" db="EMBL/GenBank/DDBJ databases">
        <title>Genome analysis of multiple Granulibacter bethesdensis isolates demonstrates substantial genome diversity.</title>
        <authorList>
            <person name="Greenberg D.E."/>
            <person name="Porcella S.F."/>
            <person name="Zarember K."/>
            <person name="Zelazny A.M."/>
            <person name="Bruno D."/>
            <person name="Martens C."/>
            <person name="Barbian K.D."/>
            <person name="Jaske E."/>
            <person name="Holland S.M."/>
        </authorList>
    </citation>
    <scope>NUCLEOTIDE SEQUENCE [LARGE SCALE GENOMIC DNA]</scope>
    <source>
        <strain evidence="9">CGDNIH3</strain>
    </source>
</reference>
<feature type="transmembrane region" description="Helical" evidence="7">
    <location>
        <begin position="42"/>
        <end position="66"/>
    </location>
</feature>
<dbReference type="GO" id="GO:0016020">
    <property type="term" value="C:membrane"/>
    <property type="evidence" value="ECO:0007669"/>
    <property type="project" value="UniProtKB-SubCell"/>
</dbReference>
<feature type="transmembrane region" description="Helical" evidence="7">
    <location>
        <begin position="114"/>
        <end position="133"/>
    </location>
</feature>
<dbReference type="SUPFAM" id="SSF103473">
    <property type="entry name" value="MFS general substrate transporter"/>
    <property type="match status" value="1"/>
</dbReference>
<comment type="similarity">
    <text evidence="2">Belongs to the major facilitator superfamily.</text>
</comment>
<evidence type="ECO:0000256" key="6">
    <source>
        <dbReference type="ARBA" id="ARBA00023136"/>
    </source>
</evidence>
<dbReference type="EMBL" id="CP003181">
    <property type="protein sequence ID" value="AHJ64014.1"/>
    <property type="molecule type" value="Genomic_DNA"/>
</dbReference>
<feature type="transmembrane region" description="Helical" evidence="7">
    <location>
        <begin position="139"/>
        <end position="160"/>
    </location>
</feature>